<dbReference type="InterPro" id="IPR035992">
    <property type="entry name" value="Ricin_B-like_lectins"/>
</dbReference>
<dbReference type="OrthoDB" id="3228793at2759"/>
<dbReference type="Pfam" id="PF14200">
    <property type="entry name" value="RicinB_lectin_2"/>
    <property type="match status" value="1"/>
</dbReference>
<organism evidence="2 3">
    <name type="scientific">Armillaria gallica</name>
    <name type="common">Bulbous honey fungus</name>
    <name type="synonym">Armillaria bulbosa</name>
    <dbReference type="NCBI Taxonomy" id="47427"/>
    <lineage>
        <taxon>Eukaryota</taxon>
        <taxon>Fungi</taxon>
        <taxon>Dikarya</taxon>
        <taxon>Basidiomycota</taxon>
        <taxon>Agaricomycotina</taxon>
        <taxon>Agaricomycetes</taxon>
        <taxon>Agaricomycetidae</taxon>
        <taxon>Agaricales</taxon>
        <taxon>Marasmiineae</taxon>
        <taxon>Physalacriaceae</taxon>
        <taxon>Armillaria</taxon>
    </lineage>
</organism>
<accession>A0A2H3E5X0</accession>
<name>A0A2H3E5X0_ARMGA</name>
<evidence type="ECO:0000313" key="2">
    <source>
        <dbReference type="EMBL" id="PBK99102.1"/>
    </source>
</evidence>
<proteinExistence type="predicted"/>
<dbReference type="EMBL" id="KZ293647">
    <property type="protein sequence ID" value="PBK99102.1"/>
    <property type="molecule type" value="Genomic_DNA"/>
</dbReference>
<dbReference type="AlphaFoldDB" id="A0A2H3E5X0"/>
<reference evidence="3" key="1">
    <citation type="journal article" date="2017" name="Nat. Ecol. Evol.">
        <title>Genome expansion and lineage-specific genetic innovations in the forest pathogenic fungi Armillaria.</title>
        <authorList>
            <person name="Sipos G."/>
            <person name="Prasanna A.N."/>
            <person name="Walter M.C."/>
            <person name="O'Connor E."/>
            <person name="Balint B."/>
            <person name="Krizsan K."/>
            <person name="Kiss B."/>
            <person name="Hess J."/>
            <person name="Varga T."/>
            <person name="Slot J."/>
            <person name="Riley R."/>
            <person name="Boka B."/>
            <person name="Rigling D."/>
            <person name="Barry K."/>
            <person name="Lee J."/>
            <person name="Mihaltcheva S."/>
            <person name="LaButti K."/>
            <person name="Lipzen A."/>
            <person name="Waldron R."/>
            <person name="Moloney N.M."/>
            <person name="Sperisen C."/>
            <person name="Kredics L."/>
            <person name="Vagvoelgyi C."/>
            <person name="Patrignani A."/>
            <person name="Fitzpatrick D."/>
            <person name="Nagy I."/>
            <person name="Doyle S."/>
            <person name="Anderson J.B."/>
            <person name="Grigoriev I.V."/>
            <person name="Gueldener U."/>
            <person name="Muensterkoetter M."/>
            <person name="Nagy L.G."/>
        </authorList>
    </citation>
    <scope>NUCLEOTIDE SEQUENCE [LARGE SCALE GENOMIC DNA]</scope>
    <source>
        <strain evidence="3">Ar21-2</strain>
    </source>
</reference>
<evidence type="ECO:0000313" key="3">
    <source>
        <dbReference type="Proteomes" id="UP000217790"/>
    </source>
</evidence>
<sequence length="153" mass="17067">MAAPPIPPPPKNKSGKLSDGTYVIVSVEHKTVIDQVLEDLKYVQGYTPINNQKNQQWEVTAFGAGYVIRSKFDGAYLTVDSAIADNVAIVTSPYPVTWDLQAQDEENLIFQYADLIMSFALLFCFSTSCTEYDGPTPSLLMIWIRTRPRRGSV</sequence>
<dbReference type="Proteomes" id="UP000217790">
    <property type="component" value="Unassembled WGS sequence"/>
</dbReference>
<dbReference type="Gene3D" id="2.80.10.50">
    <property type="match status" value="1"/>
</dbReference>
<gene>
    <name evidence="2" type="ORF">ARMGADRAFT_490573</name>
</gene>
<dbReference type="InterPro" id="IPR000772">
    <property type="entry name" value="Ricin_B_lectin"/>
</dbReference>
<feature type="domain" description="Ricin B lectin" evidence="1">
    <location>
        <begin position="18"/>
        <end position="90"/>
    </location>
</feature>
<keyword evidence="3" id="KW-1185">Reference proteome</keyword>
<dbReference type="SUPFAM" id="SSF50370">
    <property type="entry name" value="Ricin B-like lectins"/>
    <property type="match status" value="1"/>
</dbReference>
<protein>
    <recommendedName>
        <fullName evidence="1">Ricin B lectin domain-containing protein</fullName>
    </recommendedName>
</protein>
<dbReference type="InParanoid" id="A0A2H3E5X0"/>
<evidence type="ECO:0000259" key="1">
    <source>
        <dbReference type="Pfam" id="PF14200"/>
    </source>
</evidence>